<dbReference type="Proteomes" id="UP000887013">
    <property type="component" value="Unassembled WGS sequence"/>
</dbReference>
<dbReference type="AlphaFoldDB" id="A0A8X6TWA5"/>
<dbReference type="EMBL" id="BMAW01113393">
    <property type="protein sequence ID" value="GFT56899.1"/>
    <property type="molecule type" value="Genomic_DNA"/>
</dbReference>
<evidence type="ECO:0000313" key="1">
    <source>
        <dbReference type="EMBL" id="GFT56899.1"/>
    </source>
</evidence>
<protein>
    <submittedName>
        <fullName evidence="1">Uncharacterized protein</fullName>
    </submittedName>
</protein>
<organism evidence="1 2">
    <name type="scientific">Nephila pilipes</name>
    <name type="common">Giant wood spider</name>
    <name type="synonym">Nephila maculata</name>
    <dbReference type="NCBI Taxonomy" id="299642"/>
    <lineage>
        <taxon>Eukaryota</taxon>
        <taxon>Metazoa</taxon>
        <taxon>Ecdysozoa</taxon>
        <taxon>Arthropoda</taxon>
        <taxon>Chelicerata</taxon>
        <taxon>Arachnida</taxon>
        <taxon>Araneae</taxon>
        <taxon>Araneomorphae</taxon>
        <taxon>Entelegynae</taxon>
        <taxon>Araneoidea</taxon>
        <taxon>Nephilidae</taxon>
        <taxon>Nephila</taxon>
    </lineage>
</organism>
<accession>A0A8X6TWA5</accession>
<evidence type="ECO:0000313" key="2">
    <source>
        <dbReference type="Proteomes" id="UP000887013"/>
    </source>
</evidence>
<gene>
    <name evidence="1" type="ORF">NPIL_115401</name>
</gene>
<name>A0A8X6TWA5_NEPPI</name>
<sequence length="105" mass="12059">MIWVKCPKEIFVNKRRVKRAITEAVCEYNKGIVCTIVATQKALGVLTGNATKELAATLDCRKRQFRKRRRNASNKLALKLIKKAIYRKELLSKRREGMTYGAGQF</sequence>
<dbReference type="OrthoDB" id="10349895at2759"/>
<proteinExistence type="predicted"/>
<keyword evidence="2" id="KW-1185">Reference proteome</keyword>
<reference evidence="1" key="1">
    <citation type="submission" date="2020-08" db="EMBL/GenBank/DDBJ databases">
        <title>Multicomponent nature underlies the extraordinary mechanical properties of spider dragline silk.</title>
        <authorList>
            <person name="Kono N."/>
            <person name="Nakamura H."/>
            <person name="Mori M."/>
            <person name="Yoshida Y."/>
            <person name="Ohtoshi R."/>
            <person name="Malay A.D."/>
            <person name="Moran D.A.P."/>
            <person name="Tomita M."/>
            <person name="Numata K."/>
            <person name="Arakawa K."/>
        </authorList>
    </citation>
    <scope>NUCLEOTIDE SEQUENCE</scope>
</reference>
<comment type="caution">
    <text evidence="1">The sequence shown here is derived from an EMBL/GenBank/DDBJ whole genome shotgun (WGS) entry which is preliminary data.</text>
</comment>